<sequence length="49" mass="5310">MSSAICRSEFLLLLLLSRPVTTQPLITGTESIDSTMSYFAVSMGRASVQ</sequence>
<accession>I2G7C5</accession>
<gene>
    <name evidence="2" type="primary">EC46</name>
</gene>
<reference evidence="2" key="2">
    <citation type="submission" date="2012-01" db="EMBL/GenBank/DDBJ databases">
        <authorList>
            <person name="Kleemann D."/>
        </authorList>
    </citation>
    <scope>NUCLEOTIDE SEQUENCE</scope>
    <source>
        <strain evidence="2">IMI349063A</strain>
        <tissue evidence="2">Infected leaf material</tissue>
    </source>
</reference>
<keyword evidence="1" id="KW-0732">Signal</keyword>
<feature type="chain" id="PRO_5003659299" evidence="1">
    <location>
        <begin position="23"/>
        <end position="49"/>
    </location>
</feature>
<reference evidence="2" key="1">
    <citation type="journal article" date="2012" name="PLoS Pathog.">
        <title>Sequential delivery of host-induced virulence effectors by appressoria and intracellular hyphae of the phytopathogen Colletotrichum higginsianum.</title>
        <authorList>
            <person name="Kleemann J."/>
            <person name="Rincon-Rivera L.J."/>
            <person name="Takahara H."/>
            <person name="Neumann U."/>
            <person name="van Themaat E.V.L."/>
            <person name="van der Does H.C."/>
            <person name="Hacquard S."/>
            <person name="Stueber K."/>
            <person name="Will I."/>
            <person name="Schmalenbach W."/>
            <person name="Schmelzer E."/>
            <person name="O'Connell R."/>
        </authorList>
    </citation>
    <scope>NUCLEOTIDE SEQUENCE</scope>
    <source>
        <strain evidence="2">IMI349063A</strain>
        <tissue evidence="2">Infected leaf material</tissue>
    </source>
</reference>
<feature type="non-terminal residue" evidence="2">
    <location>
        <position position="49"/>
    </location>
</feature>
<protein>
    <submittedName>
        <fullName evidence="2">EC46 protein</fullName>
    </submittedName>
</protein>
<evidence type="ECO:0000256" key="1">
    <source>
        <dbReference type="SAM" id="SignalP"/>
    </source>
</evidence>
<dbReference type="AlphaFoldDB" id="I2G7C5"/>
<evidence type="ECO:0000313" key="2">
    <source>
        <dbReference type="EMBL" id="CCF70927.1"/>
    </source>
</evidence>
<dbReference type="EMBL" id="HE651208">
    <property type="protein sequence ID" value="CCF70927.1"/>
    <property type="molecule type" value="mRNA"/>
</dbReference>
<name>I2G7C5_9PEZI</name>
<feature type="signal peptide" evidence="1">
    <location>
        <begin position="1"/>
        <end position="22"/>
    </location>
</feature>
<organism evidence="2">
    <name type="scientific">Colletotrichum higginsianum</name>
    <dbReference type="NCBI Taxonomy" id="80884"/>
    <lineage>
        <taxon>Eukaryota</taxon>
        <taxon>Fungi</taxon>
        <taxon>Dikarya</taxon>
        <taxon>Ascomycota</taxon>
        <taxon>Pezizomycotina</taxon>
        <taxon>Sordariomycetes</taxon>
        <taxon>Hypocreomycetidae</taxon>
        <taxon>Glomerellales</taxon>
        <taxon>Glomerellaceae</taxon>
        <taxon>Colletotrichum</taxon>
        <taxon>Colletotrichum destructivum species complex</taxon>
    </lineage>
</organism>
<proteinExistence type="evidence at transcript level"/>